<feature type="region of interest" description="Disordered" evidence="1">
    <location>
        <begin position="61"/>
        <end position="167"/>
    </location>
</feature>
<dbReference type="Gramene" id="Kaladp0055s0394.1.v1.1">
    <property type="protein sequence ID" value="Kaladp0055s0394.1.v1.1"/>
    <property type="gene ID" value="Kaladp0055s0394.v1.1"/>
</dbReference>
<evidence type="ECO:0000313" key="4">
    <source>
        <dbReference type="Proteomes" id="UP000594263"/>
    </source>
</evidence>
<sequence length="167" mass="16860">MCSCSLLLLLVVNSSVREICYYCNGDRDLRQDDLIAEVVVRVVQAVGTVMVALVAPAGSRGTVGSGVGSGWSSDDRGDVGDDFGSGRDGYGRGARGHGVHGGSDDDGEYGRDGYGGGDSAIGGDSQGISGKGSHGEDGGDYSDDYSGVGGSSGASGRWSRSGPAHRF</sequence>
<reference evidence="3" key="1">
    <citation type="submission" date="2021-01" db="UniProtKB">
        <authorList>
            <consortium name="EnsemblPlants"/>
        </authorList>
    </citation>
    <scope>IDENTIFICATION</scope>
</reference>
<feature type="chain" id="PRO_5029556820" evidence="2">
    <location>
        <begin position="19"/>
        <end position="167"/>
    </location>
</feature>
<keyword evidence="4" id="KW-1185">Reference proteome</keyword>
<evidence type="ECO:0000256" key="2">
    <source>
        <dbReference type="SAM" id="SignalP"/>
    </source>
</evidence>
<evidence type="ECO:0000256" key="1">
    <source>
        <dbReference type="SAM" id="MobiDB-lite"/>
    </source>
</evidence>
<keyword evidence="2" id="KW-0732">Signal</keyword>
<dbReference type="EnsemblPlants" id="Kaladp0055s0394.1.v1.1">
    <property type="protein sequence ID" value="Kaladp0055s0394.1.v1.1"/>
    <property type="gene ID" value="Kaladp0055s0394.v1.1"/>
</dbReference>
<feature type="signal peptide" evidence="2">
    <location>
        <begin position="1"/>
        <end position="18"/>
    </location>
</feature>
<protein>
    <submittedName>
        <fullName evidence="3">Uncharacterized protein</fullName>
    </submittedName>
</protein>
<proteinExistence type="predicted"/>
<dbReference type="Proteomes" id="UP000594263">
    <property type="component" value="Unplaced"/>
</dbReference>
<accession>A0A7N0U642</accession>
<feature type="compositionally biased region" description="Low complexity" evidence="1">
    <location>
        <begin position="154"/>
        <end position="167"/>
    </location>
</feature>
<dbReference type="AlphaFoldDB" id="A0A7N0U642"/>
<name>A0A7N0U642_KALFE</name>
<organism evidence="3 4">
    <name type="scientific">Kalanchoe fedtschenkoi</name>
    <name type="common">Lavender scallops</name>
    <name type="synonym">South American air plant</name>
    <dbReference type="NCBI Taxonomy" id="63787"/>
    <lineage>
        <taxon>Eukaryota</taxon>
        <taxon>Viridiplantae</taxon>
        <taxon>Streptophyta</taxon>
        <taxon>Embryophyta</taxon>
        <taxon>Tracheophyta</taxon>
        <taxon>Spermatophyta</taxon>
        <taxon>Magnoliopsida</taxon>
        <taxon>eudicotyledons</taxon>
        <taxon>Gunneridae</taxon>
        <taxon>Pentapetalae</taxon>
        <taxon>Saxifragales</taxon>
        <taxon>Crassulaceae</taxon>
        <taxon>Kalanchoe</taxon>
    </lineage>
</organism>
<evidence type="ECO:0000313" key="3">
    <source>
        <dbReference type="EnsemblPlants" id="Kaladp0055s0394.1.v1.1"/>
    </source>
</evidence>